<feature type="domain" description="EF-hand" evidence="3">
    <location>
        <begin position="48"/>
        <end position="83"/>
    </location>
</feature>
<feature type="domain" description="EF-hand" evidence="3">
    <location>
        <begin position="85"/>
        <end position="120"/>
    </location>
</feature>
<dbReference type="FunFam" id="1.10.238.10:FF:000001">
    <property type="entry name" value="Calmodulin 1"/>
    <property type="match status" value="1"/>
</dbReference>
<sequence>MNAHRETNSVSDKNLKLYYEIFSIFSKGKKSFNTKDLGEVMQSYGMKPSELELQDMICELDSNGSGEVEFEEFVDVMLRKVKTNEAEEELREAFKIFDVEGNGFISARDLRQAMTKLGERLSNEEVDEMIREANFDNEGEINIEEFIMMLTSNTK</sequence>
<dbReference type="InterPro" id="IPR011992">
    <property type="entry name" value="EF-hand-dom_pair"/>
</dbReference>
<comment type="caution">
    <text evidence="4">The sequence shown here is derived from an EMBL/GenBank/DDBJ whole genome shotgun (WGS) entry which is preliminary data.</text>
</comment>
<dbReference type="SUPFAM" id="SSF47473">
    <property type="entry name" value="EF-hand"/>
    <property type="match status" value="1"/>
</dbReference>
<keyword evidence="5" id="KW-1185">Reference proteome</keyword>
<dbReference type="GO" id="GO:0005509">
    <property type="term" value="F:calcium ion binding"/>
    <property type="evidence" value="ECO:0007669"/>
    <property type="project" value="InterPro"/>
</dbReference>
<dbReference type="InterPro" id="IPR050230">
    <property type="entry name" value="CALM/Myosin/TropC-like"/>
</dbReference>
<dbReference type="Gene3D" id="1.10.238.10">
    <property type="entry name" value="EF-hand"/>
    <property type="match status" value="2"/>
</dbReference>
<dbReference type="CDD" id="cd00051">
    <property type="entry name" value="EFh"/>
    <property type="match status" value="1"/>
</dbReference>
<evidence type="ECO:0000313" key="4">
    <source>
        <dbReference type="EMBL" id="KAJ6218103.1"/>
    </source>
</evidence>
<accession>A0A9Q0M123</accession>
<proteinExistence type="predicted"/>
<dbReference type="InterPro" id="IPR002048">
    <property type="entry name" value="EF_hand_dom"/>
</dbReference>
<gene>
    <name evidence="4" type="ORF">RDWZM_009260</name>
</gene>
<dbReference type="PANTHER" id="PTHR23048:SF0">
    <property type="entry name" value="CALMODULIN LIKE 3"/>
    <property type="match status" value="1"/>
</dbReference>
<dbReference type="PROSITE" id="PS50222">
    <property type="entry name" value="EF_HAND_2"/>
    <property type="match status" value="3"/>
</dbReference>
<keyword evidence="2" id="KW-0106">Calcium</keyword>
<evidence type="ECO:0000313" key="5">
    <source>
        <dbReference type="Proteomes" id="UP001142055"/>
    </source>
</evidence>
<dbReference type="GO" id="GO:0016460">
    <property type="term" value="C:myosin II complex"/>
    <property type="evidence" value="ECO:0007669"/>
    <property type="project" value="TreeGrafter"/>
</dbReference>
<reference evidence="4" key="1">
    <citation type="submission" date="2022-12" db="EMBL/GenBank/DDBJ databases">
        <title>Genome assemblies of Blomia tropicalis.</title>
        <authorList>
            <person name="Cui Y."/>
        </authorList>
    </citation>
    <scope>NUCLEOTIDE SEQUENCE</scope>
    <source>
        <tissue evidence="4">Adult mites</tissue>
    </source>
</reference>
<dbReference type="PANTHER" id="PTHR23048">
    <property type="entry name" value="MYOSIN LIGHT CHAIN 1, 3"/>
    <property type="match status" value="1"/>
</dbReference>
<dbReference type="InterPro" id="IPR018247">
    <property type="entry name" value="EF_Hand_1_Ca_BS"/>
</dbReference>
<keyword evidence="1" id="KW-0677">Repeat</keyword>
<dbReference type="PROSITE" id="PS00018">
    <property type="entry name" value="EF_HAND_1"/>
    <property type="match status" value="1"/>
</dbReference>
<dbReference type="Pfam" id="PF13499">
    <property type="entry name" value="EF-hand_7"/>
    <property type="match status" value="2"/>
</dbReference>
<dbReference type="EMBL" id="JAPWDV010000003">
    <property type="protein sequence ID" value="KAJ6218103.1"/>
    <property type="molecule type" value="Genomic_DNA"/>
</dbReference>
<protein>
    <recommendedName>
        <fullName evidence="3">EF-hand domain-containing protein</fullName>
    </recommendedName>
</protein>
<feature type="domain" description="EF-hand" evidence="3">
    <location>
        <begin position="121"/>
        <end position="155"/>
    </location>
</feature>
<organism evidence="4 5">
    <name type="scientific">Blomia tropicalis</name>
    <name type="common">Mite</name>
    <dbReference type="NCBI Taxonomy" id="40697"/>
    <lineage>
        <taxon>Eukaryota</taxon>
        <taxon>Metazoa</taxon>
        <taxon>Ecdysozoa</taxon>
        <taxon>Arthropoda</taxon>
        <taxon>Chelicerata</taxon>
        <taxon>Arachnida</taxon>
        <taxon>Acari</taxon>
        <taxon>Acariformes</taxon>
        <taxon>Sarcoptiformes</taxon>
        <taxon>Astigmata</taxon>
        <taxon>Glycyphagoidea</taxon>
        <taxon>Echimyopodidae</taxon>
        <taxon>Blomia</taxon>
    </lineage>
</organism>
<evidence type="ECO:0000259" key="3">
    <source>
        <dbReference type="PROSITE" id="PS50222"/>
    </source>
</evidence>
<dbReference type="SMART" id="SM00054">
    <property type="entry name" value="EFh"/>
    <property type="match status" value="3"/>
</dbReference>
<dbReference type="Proteomes" id="UP001142055">
    <property type="component" value="Chromosome 3"/>
</dbReference>
<evidence type="ECO:0000256" key="1">
    <source>
        <dbReference type="ARBA" id="ARBA00022737"/>
    </source>
</evidence>
<evidence type="ECO:0000256" key="2">
    <source>
        <dbReference type="ARBA" id="ARBA00022837"/>
    </source>
</evidence>
<dbReference type="AlphaFoldDB" id="A0A9Q0M123"/>
<dbReference type="OMA" id="ICELDSN"/>
<name>A0A9Q0M123_BLOTA</name>